<organism evidence="2 3">
    <name type="scientific">Asbolus verrucosus</name>
    <name type="common">Desert ironclad beetle</name>
    <dbReference type="NCBI Taxonomy" id="1661398"/>
    <lineage>
        <taxon>Eukaryota</taxon>
        <taxon>Metazoa</taxon>
        <taxon>Ecdysozoa</taxon>
        <taxon>Arthropoda</taxon>
        <taxon>Hexapoda</taxon>
        <taxon>Insecta</taxon>
        <taxon>Pterygota</taxon>
        <taxon>Neoptera</taxon>
        <taxon>Endopterygota</taxon>
        <taxon>Coleoptera</taxon>
        <taxon>Polyphaga</taxon>
        <taxon>Cucujiformia</taxon>
        <taxon>Tenebrionidae</taxon>
        <taxon>Pimeliinae</taxon>
        <taxon>Asbolus</taxon>
    </lineage>
</organism>
<dbReference type="EMBL" id="QDEB01054469">
    <property type="protein sequence ID" value="RZC37242.1"/>
    <property type="molecule type" value="Genomic_DNA"/>
</dbReference>
<feature type="region of interest" description="Disordered" evidence="1">
    <location>
        <begin position="102"/>
        <end position="290"/>
    </location>
</feature>
<feature type="compositionally biased region" description="Polar residues" evidence="1">
    <location>
        <begin position="1"/>
        <end position="22"/>
    </location>
</feature>
<feature type="compositionally biased region" description="Pro residues" evidence="1">
    <location>
        <begin position="266"/>
        <end position="277"/>
    </location>
</feature>
<dbReference type="AlphaFoldDB" id="A0A482VWA7"/>
<feature type="compositionally biased region" description="Basic and acidic residues" evidence="1">
    <location>
        <begin position="126"/>
        <end position="167"/>
    </location>
</feature>
<reference evidence="2 3" key="1">
    <citation type="submission" date="2017-03" db="EMBL/GenBank/DDBJ databases">
        <title>Genome of the blue death feigning beetle - Asbolus verrucosus.</title>
        <authorList>
            <person name="Rider S.D."/>
        </authorList>
    </citation>
    <scope>NUCLEOTIDE SEQUENCE [LARGE SCALE GENOMIC DNA]</scope>
    <source>
        <strain evidence="2">Butters</strain>
        <tissue evidence="2">Head and leg muscle</tissue>
    </source>
</reference>
<dbReference type="OrthoDB" id="10261302at2759"/>
<feature type="non-terminal residue" evidence="2">
    <location>
        <position position="1"/>
    </location>
</feature>
<evidence type="ECO:0000256" key="1">
    <source>
        <dbReference type="SAM" id="MobiDB-lite"/>
    </source>
</evidence>
<feature type="compositionally biased region" description="Low complexity" evidence="1">
    <location>
        <begin position="168"/>
        <end position="180"/>
    </location>
</feature>
<keyword evidence="3" id="KW-1185">Reference proteome</keyword>
<dbReference type="Proteomes" id="UP000292052">
    <property type="component" value="Unassembled WGS sequence"/>
</dbReference>
<feature type="compositionally biased region" description="Basic and acidic residues" evidence="1">
    <location>
        <begin position="228"/>
        <end position="237"/>
    </location>
</feature>
<feature type="region of interest" description="Disordered" evidence="1">
    <location>
        <begin position="1"/>
        <end position="73"/>
    </location>
</feature>
<evidence type="ECO:0000313" key="3">
    <source>
        <dbReference type="Proteomes" id="UP000292052"/>
    </source>
</evidence>
<feature type="compositionally biased region" description="Basic and acidic residues" evidence="1">
    <location>
        <begin position="205"/>
        <end position="216"/>
    </location>
</feature>
<sequence length="320" mass="34748">GNSLSSDCSACKPIQSNDNNSEPFYLHPPLGSRSMEAPHAPQDGLYINPMNTHRHSASSGSETSSNESVNGESFYLHNPQEVIYNRVKDLFESTPRQPLSALTVKVEVHSSSSGAGSDENLSSSDLSERSGDHDHDYEDIYLMREESNTKTEKSSPKVRSRSRDSGSHSRSGSASSSNSGCNVVVKVTPNKKDIYKSNEFLPKPQKYEKVDKKAKTGQESASSSGSSNHEEDGEKTKLGPRHSMPPKSATTSSKILKRVTSVPGDICPPPPPPPPPNEKNNVGMDDEPRGTEFVEIVEEPTLKPSEIAKGMCRTMSSLSE</sequence>
<comment type="caution">
    <text evidence="2">The sequence shown here is derived from an EMBL/GenBank/DDBJ whole genome shotgun (WGS) entry which is preliminary data.</text>
</comment>
<accession>A0A482VWA7</accession>
<protein>
    <submittedName>
        <fullName evidence="2">Uncharacterized protein</fullName>
    </submittedName>
</protein>
<name>A0A482VWA7_ASBVE</name>
<evidence type="ECO:0000313" key="2">
    <source>
        <dbReference type="EMBL" id="RZC37242.1"/>
    </source>
</evidence>
<gene>
    <name evidence="2" type="ORF">BDFB_013028</name>
</gene>
<feature type="compositionally biased region" description="Low complexity" evidence="1">
    <location>
        <begin position="57"/>
        <end position="73"/>
    </location>
</feature>
<dbReference type="STRING" id="1661398.A0A482VWA7"/>
<proteinExistence type="predicted"/>